<name>A0A645IH98_9ZZZZ</name>
<dbReference type="AlphaFoldDB" id="A0A645IH98"/>
<protein>
    <submittedName>
        <fullName evidence="1">Uncharacterized protein</fullName>
    </submittedName>
</protein>
<organism evidence="1">
    <name type="scientific">bioreactor metagenome</name>
    <dbReference type="NCBI Taxonomy" id="1076179"/>
    <lineage>
        <taxon>unclassified sequences</taxon>
        <taxon>metagenomes</taxon>
        <taxon>ecological metagenomes</taxon>
    </lineage>
</organism>
<reference evidence="1" key="1">
    <citation type="submission" date="2019-08" db="EMBL/GenBank/DDBJ databases">
        <authorList>
            <person name="Kucharzyk K."/>
            <person name="Murdoch R.W."/>
            <person name="Higgins S."/>
            <person name="Loffler F."/>
        </authorList>
    </citation>
    <scope>NUCLEOTIDE SEQUENCE</scope>
</reference>
<sequence>MHAVDDLLALAGEIERRYFILRRTEQIKRTLHRGEKFAGHLIDKL</sequence>
<comment type="caution">
    <text evidence="1">The sequence shown here is derived from an EMBL/GenBank/DDBJ whole genome shotgun (WGS) entry which is preliminary data.</text>
</comment>
<gene>
    <name evidence="1" type="ORF">SDC9_198117</name>
</gene>
<accession>A0A645IH98</accession>
<dbReference type="EMBL" id="VSSQ01114721">
    <property type="protein sequence ID" value="MPN50490.1"/>
    <property type="molecule type" value="Genomic_DNA"/>
</dbReference>
<proteinExistence type="predicted"/>
<evidence type="ECO:0000313" key="1">
    <source>
        <dbReference type="EMBL" id="MPN50490.1"/>
    </source>
</evidence>